<gene>
    <name evidence="1" type="ORF">ACFQ2K_09690</name>
</gene>
<evidence type="ECO:0000313" key="1">
    <source>
        <dbReference type="EMBL" id="MFD0623037.1"/>
    </source>
</evidence>
<name>A0ABW2WS13_9ACTN</name>
<proteinExistence type="predicted"/>
<sequence>MWDRADRVNKECRDHVETEWDKAGPQYDALIKDLRNRWKIFA</sequence>
<dbReference type="Proteomes" id="UP001596915">
    <property type="component" value="Unassembled WGS sequence"/>
</dbReference>
<comment type="caution">
    <text evidence="1">The sequence shown here is derived from an EMBL/GenBank/DDBJ whole genome shotgun (WGS) entry which is preliminary data.</text>
</comment>
<organism evidence="1 2">
    <name type="scientific">Streptomyces sanglieri</name>
    <dbReference type="NCBI Taxonomy" id="193460"/>
    <lineage>
        <taxon>Bacteria</taxon>
        <taxon>Bacillati</taxon>
        <taxon>Actinomycetota</taxon>
        <taxon>Actinomycetes</taxon>
        <taxon>Kitasatosporales</taxon>
        <taxon>Streptomycetaceae</taxon>
        <taxon>Streptomyces</taxon>
    </lineage>
</organism>
<dbReference type="EMBL" id="JBHTGL010000008">
    <property type="protein sequence ID" value="MFD0623037.1"/>
    <property type="molecule type" value="Genomic_DNA"/>
</dbReference>
<evidence type="ECO:0000313" key="2">
    <source>
        <dbReference type="Proteomes" id="UP001596915"/>
    </source>
</evidence>
<reference evidence="2" key="1">
    <citation type="journal article" date="2019" name="Int. J. Syst. Evol. Microbiol.">
        <title>The Global Catalogue of Microorganisms (GCM) 10K type strain sequencing project: providing services to taxonomists for standard genome sequencing and annotation.</title>
        <authorList>
            <consortium name="The Broad Institute Genomics Platform"/>
            <consortium name="The Broad Institute Genome Sequencing Center for Infectious Disease"/>
            <person name="Wu L."/>
            <person name="Ma J."/>
        </authorList>
    </citation>
    <scope>NUCLEOTIDE SEQUENCE [LARGE SCALE GENOMIC DNA]</scope>
    <source>
        <strain evidence="2">JCM 12607</strain>
    </source>
</reference>
<protein>
    <submittedName>
        <fullName evidence="1">Uncharacterized protein</fullName>
    </submittedName>
</protein>
<accession>A0ABW2WS13</accession>
<keyword evidence="2" id="KW-1185">Reference proteome</keyword>